<dbReference type="Proteomes" id="UP000000814">
    <property type="component" value="Plasmid pSOL1"/>
</dbReference>
<reference evidence="2 3" key="1">
    <citation type="journal article" date="2001" name="J. Bacteriol.">
        <title>Genome sequence and comparative analysis of the solvent-producing bacterium Clostridium acetobutylicum.</title>
        <authorList>
            <person name="Nolling J."/>
            <person name="Breton G."/>
            <person name="Omelchenko M.V."/>
            <person name="Makarova K.S."/>
            <person name="Zeng Q."/>
            <person name="Gibson R."/>
            <person name="Lee H.M."/>
            <person name="Dubois J."/>
            <person name="Qiu D."/>
            <person name="Hitti J."/>
            <person name="Wolf Y.I."/>
            <person name="Tatusov R.L."/>
            <person name="Sabathe F."/>
            <person name="Doucette-Stamm L."/>
            <person name="Soucaille P."/>
            <person name="Daly M.J."/>
            <person name="Bennett G.N."/>
            <person name="Koonin E.V."/>
            <person name="Smith D.R."/>
        </authorList>
    </citation>
    <scope>NUCLEOTIDE SEQUENCE [LARGE SCALE GENOMIC DNA]</scope>
    <source>
        <strain evidence="3">ATCC 824 / DSM 792 / JCM 1419 / LMG 5710 / VKM B-1787</strain>
        <plasmid evidence="3">pSOL1</plasmid>
    </source>
</reference>
<dbReference type="SUPFAM" id="SSF53067">
    <property type="entry name" value="Actin-like ATPase domain"/>
    <property type="match status" value="1"/>
</dbReference>
<protein>
    <submittedName>
        <fullName evidence="2">HypF homolog</fullName>
    </submittedName>
</protein>
<proteinExistence type="predicted"/>
<dbReference type="HOGENOM" id="CLU_009164_1_2_9"/>
<dbReference type="Pfam" id="PF01300">
    <property type="entry name" value="Sua5_yciO_yrdC"/>
    <property type="match status" value="1"/>
</dbReference>
<dbReference type="GO" id="GO:0008270">
    <property type="term" value="F:zinc ion binding"/>
    <property type="evidence" value="ECO:0007669"/>
    <property type="project" value="InterPro"/>
</dbReference>
<dbReference type="GO" id="GO:0003725">
    <property type="term" value="F:double-stranded RNA binding"/>
    <property type="evidence" value="ECO:0007669"/>
    <property type="project" value="InterPro"/>
</dbReference>
<dbReference type="EMBL" id="AE001438">
    <property type="protein sequence ID" value="AAK76891.1"/>
    <property type="molecule type" value="Genomic_DNA"/>
</dbReference>
<dbReference type="Gene3D" id="3.90.870.40">
    <property type="match status" value="1"/>
</dbReference>
<dbReference type="Gene3D" id="3.30.420.40">
    <property type="match status" value="1"/>
</dbReference>
<dbReference type="InterPro" id="IPR011125">
    <property type="entry name" value="Znf_HypF"/>
</dbReference>
<dbReference type="GO" id="GO:0016743">
    <property type="term" value="F:carboxyl- or carbamoyltransferase activity"/>
    <property type="evidence" value="ECO:0007669"/>
    <property type="project" value="TreeGrafter"/>
</dbReference>
<evidence type="ECO:0000259" key="1">
    <source>
        <dbReference type="PROSITE" id="PS51163"/>
    </source>
</evidence>
<dbReference type="InterPro" id="IPR055128">
    <property type="entry name" value="HypF_C_2"/>
</dbReference>
<organism evidence="2 3">
    <name type="scientific">Clostridium acetobutylicum (strain ATCC 824 / DSM 792 / JCM 1419 / IAM 19013 / LMG 5710 / NBRC 13948 / NRRL B-527 / VKM B-1787 / 2291 / W)</name>
    <dbReference type="NCBI Taxonomy" id="272562"/>
    <lineage>
        <taxon>Bacteria</taxon>
        <taxon>Bacillati</taxon>
        <taxon>Bacillota</taxon>
        <taxon>Clostridia</taxon>
        <taxon>Eubacteriales</taxon>
        <taxon>Clostridiaceae</taxon>
        <taxon>Clostridium</taxon>
    </lineage>
</organism>
<dbReference type="OrthoDB" id="9808093at2"/>
<dbReference type="SUPFAM" id="SSF55821">
    <property type="entry name" value="YrdC/RibB"/>
    <property type="match status" value="1"/>
</dbReference>
<keyword evidence="2" id="KW-0614">Plasmid</keyword>
<dbReference type="PROSITE" id="PS51163">
    <property type="entry name" value="YRDC"/>
    <property type="match status" value="1"/>
</dbReference>
<evidence type="ECO:0000313" key="2">
    <source>
        <dbReference type="EMBL" id="AAK76891.1"/>
    </source>
</evidence>
<dbReference type="InterPro" id="IPR017945">
    <property type="entry name" value="DHBP_synth_RibB-like_a/b_dom"/>
</dbReference>
<dbReference type="Pfam" id="PF07503">
    <property type="entry name" value="zf-HYPF"/>
    <property type="match status" value="1"/>
</dbReference>
<evidence type="ECO:0000313" key="3">
    <source>
        <dbReference type="Proteomes" id="UP000000814"/>
    </source>
</evidence>
<sequence>MKTNNICLCDRCLKNKHKNPLNRLFHIEEICLKNCIPPLTLVDNKYNAINSLNIIEKAYKLLKSANILAIKDTGGFYLICNGKSRAAINTLRRRKMRQSKPFAVMMKDIYTVREFCEVHSEEKKVLESSERPIVILDKKPSLNLPNNISPNLKSIGVMLPFSPISRLMLQKDLDVLIITKSSNIELKNETAFKNLKNIADYFLIHNREISVPLKTPVVYLINHSKCVLNQSLSSPKKALNNSFSDNFIEIIYGKENTEYSKNFLGGEFFIKTNKEFKMAAHFQYVTLQGKPSPLSSAISYLHFFKYNPDSFIANTGITTNALEKNSNSCLSSIDHFFDCISSLLDIVHTNTYAGEAAQALESIADATTKDYYKYRIKNENSAFVIDIKNILRGVLIDILIKKEKSMIATKFHNTIYHITCQMALILSKLYGINKIILSGTTFQNKRLLEDVSKGLKKENLRVYFNSKPYLDNTEILL</sequence>
<geneLocation type="plasmid" evidence="2 3">
    <name>pSOL1</name>
</geneLocation>
<dbReference type="Pfam" id="PF22521">
    <property type="entry name" value="HypF_C_2"/>
    <property type="match status" value="1"/>
</dbReference>
<keyword evidence="3" id="KW-1185">Reference proteome</keyword>
<dbReference type="FunFam" id="3.30.110.120:FF:000001">
    <property type="entry name" value="Carbamoyltransferase HypF"/>
    <property type="match status" value="1"/>
</dbReference>
<dbReference type="GO" id="GO:0051604">
    <property type="term" value="P:protein maturation"/>
    <property type="evidence" value="ECO:0007669"/>
    <property type="project" value="TreeGrafter"/>
</dbReference>
<dbReference type="KEGG" id="cac:CA_P0146"/>
<dbReference type="PATRIC" id="fig|272562.8.peg.146"/>
<feature type="domain" description="YrdC-like" evidence="1">
    <location>
        <begin position="52"/>
        <end position="233"/>
    </location>
</feature>
<dbReference type="AlphaFoldDB" id="Q97TF8"/>
<accession>Q97TF8</accession>
<dbReference type="InterPro" id="IPR043129">
    <property type="entry name" value="ATPase_NBD"/>
</dbReference>
<dbReference type="PANTHER" id="PTHR42959">
    <property type="entry name" value="CARBAMOYLTRANSFERASE"/>
    <property type="match status" value="1"/>
</dbReference>
<dbReference type="InterPro" id="IPR051060">
    <property type="entry name" value="Carbamoyltrans_HypF-like"/>
</dbReference>
<gene>
    <name evidence="2" type="ordered locus">CA_P0146</name>
</gene>
<dbReference type="PANTHER" id="PTHR42959:SF1">
    <property type="entry name" value="CARBAMOYLTRANSFERASE HYPF"/>
    <property type="match status" value="1"/>
</dbReference>
<dbReference type="Gene3D" id="3.30.110.120">
    <property type="match status" value="1"/>
</dbReference>
<name>Q97TF8_CLOAB</name>
<dbReference type="InterPro" id="IPR006070">
    <property type="entry name" value="Sua5-like_dom"/>
</dbReference>